<name>A0A4R1QNS4_9FIRM</name>
<comment type="similarity">
    <text evidence="4 12 13">Belongs to the HisA/HisF family.</text>
</comment>
<dbReference type="InterPro" id="IPR006063">
    <property type="entry name" value="HisA_bact_arch"/>
</dbReference>
<keyword evidence="8 12" id="KW-0028">Amino-acid biosynthesis</keyword>
<evidence type="ECO:0000256" key="1">
    <source>
        <dbReference type="ARBA" id="ARBA00000901"/>
    </source>
</evidence>
<dbReference type="GO" id="GO:0000162">
    <property type="term" value="P:L-tryptophan biosynthetic process"/>
    <property type="evidence" value="ECO:0007669"/>
    <property type="project" value="TreeGrafter"/>
</dbReference>
<reference evidence="15 16" key="1">
    <citation type="submission" date="2019-03" db="EMBL/GenBank/DDBJ databases">
        <title>Genomic Encyclopedia of Type Strains, Phase IV (KMG-IV): sequencing the most valuable type-strain genomes for metagenomic binning, comparative biology and taxonomic classification.</title>
        <authorList>
            <person name="Goeker M."/>
        </authorList>
    </citation>
    <scope>NUCLEOTIDE SEQUENCE [LARGE SCALE GENOMIC DNA]</scope>
    <source>
        <strain evidence="15 16">DSM 100451</strain>
    </source>
</reference>
<evidence type="ECO:0000256" key="10">
    <source>
        <dbReference type="ARBA" id="ARBA00023235"/>
    </source>
</evidence>
<dbReference type="UniPathway" id="UPA00031">
    <property type="reaction ID" value="UER00009"/>
</dbReference>
<dbReference type="InterPro" id="IPR013785">
    <property type="entry name" value="Aldolase_TIM"/>
</dbReference>
<gene>
    <name evidence="12" type="primary">hisA</name>
    <name evidence="15" type="ORF">EDD77_1215</name>
</gene>
<dbReference type="RefSeq" id="WP_058962660.1">
    <property type="nucleotide sequence ID" value="NZ_CABKVM010000011.1"/>
</dbReference>
<comment type="caution">
    <text evidence="15">The sequence shown here is derived from an EMBL/GenBank/DDBJ whole genome shotgun (WGS) entry which is preliminary data.</text>
</comment>
<sequence length="237" mass="25573">MILFPAIDLYEGQAVRLYQGDYRQMTVYNPDPAALAKKFAETGATHIHLVDLEGARDGTTPNLQLIRRIAAETGLFVEVGGGIRTMDIARAYLENGVSRVILGTAAVTDPDFLQNALDTWGERVAVGADLRGGQVAIRGWQQTSDEGAEAFFDRMQGLGVSTMICTDISRDGAMRGANLELYRRLAKRQGLQIVASGGVSSLDDIKALREMNLYGAILGKAYYTGAVDLAEALEAAK</sequence>
<keyword evidence="7 12" id="KW-0963">Cytoplasm</keyword>
<evidence type="ECO:0000313" key="15">
    <source>
        <dbReference type="EMBL" id="TCL54501.1"/>
    </source>
</evidence>
<evidence type="ECO:0000256" key="14">
    <source>
        <dbReference type="RuleBase" id="RU003658"/>
    </source>
</evidence>
<dbReference type="PANTHER" id="PTHR43090:SF2">
    <property type="entry name" value="1-(5-PHOSPHORIBOSYL)-5-[(5-PHOSPHORIBOSYLAMINO)METHYLIDENEAMINO] IMIDAZOLE-4-CARBOXAMIDE ISOMERASE"/>
    <property type="match status" value="1"/>
</dbReference>
<dbReference type="Pfam" id="PF00977">
    <property type="entry name" value="His_biosynth"/>
    <property type="match status" value="1"/>
</dbReference>
<dbReference type="InterPro" id="IPR006062">
    <property type="entry name" value="His_biosynth"/>
</dbReference>
<dbReference type="InterPro" id="IPR023016">
    <property type="entry name" value="HisA/PriA"/>
</dbReference>
<evidence type="ECO:0000256" key="5">
    <source>
        <dbReference type="ARBA" id="ARBA00012550"/>
    </source>
</evidence>
<dbReference type="GeneID" id="97382546"/>
<comment type="subcellular location">
    <subcellularLocation>
        <location evidence="2 12 14">Cytoplasm</location>
    </subcellularLocation>
</comment>
<evidence type="ECO:0000256" key="2">
    <source>
        <dbReference type="ARBA" id="ARBA00004496"/>
    </source>
</evidence>
<proteinExistence type="inferred from homology"/>
<dbReference type="PANTHER" id="PTHR43090">
    <property type="entry name" value="1-(5-PHOSPHORIBOSYL)-5-[(5-PHOSPHORIBOSYLAMINO)METHYLIDENEAMINO] IMIDAZOLE-4-CARBOXAMIDE ISOMERASE"/>
    <property type="match status" value="1"/>
</dbReference>
<dbReference type="GO" id="GO:0003949">
    <property type="term" value="F:1-(5-phosphoribosyl)-5-[(5-phosphoribosylamino)methylideneamino]imidazole-4-carboxamide isomerase activity"/>
    <property type="evidence" value="ECO:0007669"/>
    <property type="project" value="UniProtKB-UniRule"/>
</dbReference>
<dbReference type="EC" id="5.3.1.16" evidence="5 12"/>
<dbReference type="GO" id="GO:0000105">
    <property type="term" value="P:L-histidine biosynthetic process"/>
    <property type="evidence" value="ECO:0007669"/>
    <property type="project" value="UniProtKB-UniRule"/>
</dbReference>
<evidence type="ECO:0000256" key="12">
    <source>
        <dbReference type="HAMAP-Rule" id="MF_01014"/>
    </source>
</evidence>
<comment type="pathway">
    <text evidence="3 12 14">Amino-acid biosynthesis; L-histidine biosynthesis; L-histidine from 5-phospho-alpha-D-ribose 1-diphosphate: step 4/9.</text>
</comment>
<accession>A0A4R1QNS4</accession>
<dbReference type="InterPro" id="IPR044524">
    <property type="entry name" value="Isoase_HisA-like"/>
</dbReference>
<dbReference type="Proteomes" id="UP000295184">
    <property type="component" value="Unassembled WGS sequence"/>
</dbReference>
<evidence type="ECO:0000256" key="7">
    <source>
        <dbReference type="ARBA" id="ARBA00022490"/>
    </source>
</evidence>
<dbReference type="CDD" id="cd04732">
    <property type="entry name" value="HisA"/>
    <property type="match status" value="1"/>
</dbReference>
<evidence type="ECO:0000313" key="16">
    <source>
        <dbReference type="Proteomes" id="UP000295184"/>
    </source>
</evidence>
<evidence type="ECO:0000256" key="9">
    <source>
        <dbReference type="ARBA" id="ARBA00023102"/>
    </source>
</evidence>
<evidence type="ECO:0000256" key="8">
    <source>
        <dbReference type="ARBA" id="ARBA00022605"/>
    </source>
</evidence>
<dbReference type="AlphaFoldDB" id="A0A4R1QNS4"/>
<dbReference type="STRING" id="1650663.GCA_001486665_00121"/>
<keyword evidence="9 12" id="KW-0368">Histidine biosynthesis</keyword>
<feature type="active site" description="Proton donor" evidence="12">
    <location>
        <position position="129"/>
    </location>
</feature>
<dbReference type="GO" id="GO:0005737">
    <property type="term" value="C:cytoplasm"/>
    <property type="evidence" value="ECO:0007669"/>
    <property type="project" value="UniProtKB-SubCell"/>
</dbReference>
<dbReference type="Gene3D" id="3.20.20.70">
    <property type="entry name" value="Aldolase class I"/>
    <property type="match status" value="1"/>
</dbReference>
<evidence type="ECO:0000256" key="6">
    <source>
        <dbReference type="ARBA" id="ARBA00018464"/>
    </source>
</evidence>
<evidence type="ECO:0000256" key="13">
    <source>
        <dbReference type="RuleBase" id="RU003657"/>
    </source>
</evidence>
<dbReference type="EMBL" id="SLUM01000021">
    <property type="protein sequence ID" value="TCL54501.1"/>
    <property type="molecule type" value="Genomic_DNA"/>
</dbReference>
<dbReference type="InterPro" id="IPR011060">
    <property type="entry name" value="RibuloseP-bd_barrel"/>
</dbReference>
<dbReference type="HAMAP" id="MF_01014">
    <property type="entry name" value="HisA"/>
    <property type="match status" value="1"/>
</dbReference>
<feature type="active site" description="Proton acceptor" evidence="12">
    <location>
        <position position="8"/>
    </location>
</feature>
<evidence type="ECO:0000256" key="4">
    <source>
        <dbReference type="ARBA" id="ARBA00009667"/>
    </source>
</evidence>
<dbReference type="NCBIfam" id="TIGR00007">
    <property type="entry name" value="1-(5-phosphoribosyl)-5-[(5-phosphoribosylamino)methylideneamino]imidazole-4-carboxamide isomerase"/>
    <property type="match status" value="1"/>
</dbReference>
<keyword evidence="10 12" id="KW-0413">Isomerase</keyword>
<dbReference type="SUPFAM" id="SSF51366">
    <property type="entry name" value="Ribulose-phoshate binding barrel"/>
    <property type="match status" value="1"/>
</dbReference>
<comment type="catalytic activity">
    <reaction evidence="1 12 14">
        <text>1-(5-phospho-beta-D-ribosyl)-5-[(5-phospho-beta-D-ribosylamino)methylideneamino]imidazole-4-carboxamide = 5-[(5-phospho-1-deoxy-D-ribulos-1-ylimino)methylamino]-1-(5-phospho-beta-D-ribosyl)imidazole-4-carboxamide</text>
        <dbReference type="Rhea" id="RHEA:15469"/>
        <dbReference type="ChEBI" id="CHEBI:58435"/>
        <dbReference type="ChEBI" id="CHEBI:58525"/>
        <dbReference type="EC" id="5.3.1.16"/>
    </reaction>
</comment>
<evidence type="ECO:0000256" key="3">
    <source>
        <dbReference type="ARBA" id="ARBA00005133"/>
    </source>
</evidence>
<organism evidence="15 16">
    <name type="scientific">Allofournierella massiliensis</name>
    <dbReference type="NCBI Taxonomy" id="1650663"/>
    <lineage>
        <taxon>Bacteria</taxon>
        <taxon>Bacillati</taxon>
        <taxon>Bacillota</taxon>
        <taxon>Clostridia</taxon>
        <taxon>Eubacteriales</taxon>
        <taxon>Oscillospiraceae</taxon>
        <taxon>Allofournierella</taxon>
    </lineage>
</organism>
<protein>
    <recommendedName>
        <fullName evidence="6 12">1-(5-phosphoribosyl)-5-[(5-phosphoribosylamino)methylideneamino] imidazole-4-carboxamide isomerase</fullName>
        <ecNumber evidence="5 12">5.3.1.16</ecNumber>
    </recommendedName>
    <alternativeName>
        <fullName evidence="11 12">Phosphoribosylformimino-5-aminoimidazole carboxamide ribotide isomerase</fullName>
    </alternativeName>
</protein>
<dbReference type="FunFam" id="3.20.20.70:FF:000009">
    <property type="entry name" value="1-(5-phosphoribosyl)-5-[(5-phosphoribosylamino)methylideneamino] imidazole-4-carboxamide isomerase"/>
    <property type="match status" value="1"/>
</dbReference>
<evidence type="ECO:0000256" key="11">
    <source>
        <dbReference type="ARBA" id="ARBA00030547"/>
    </source>
</evidence>
<dbReference type="OrthoDB" id="9781903at2"/>